<reference evidence="2" key="2">
    <citation type="submission" date="2018-03" db="EMBL/GenBank/DDBJ databases">
        <title>The Triticum urartu genome reveals the dynamic nature of wheat genome evolution.</title>
        <authorList>
            <person name="Ling H."/>
            <person name="Ma B."/>
            <person name="Shi X."/>
            <person name="Liu H."/>
            <person name="Dong L."/>
            <person name="Sun H."/>
            <person name="Cao Y."/>
            <person name="Gao Q."/>
            <person name="Zheng S."/>
            <person name="Li Y."/>
            <person name="Yu Y."/>
            <person name="Du H."/>
            <person name="Qi M."/>
            <person name="Li Y."/>
            <person name="Yu H."/>
            <person name="Cui Y."/>
            <person name="Wang N."/>
            <person name="Chen C."/>
            <person name="Wu H."/>
            <person name="Zhao Y."/>
            <person name="Zhang J."/>
            <person name="Li Y."/>
            <person name="Zhou W."/>
            <person name="Zhang B."/>
            <person name="Hu W."/>
            <person name="Eijk M."/>
            <person name="Tang J."/>
            <person name="Witsenboer H."/>
            <person name="Zhao S."/>
            <person name="Li Z."/>
            <person name="Zhang A."/>
            <person name="Wang D."/>
            <person name="Liang C."/>
        </authorList>
    </citation>
    <scope>NUCLEOTIDE SEQUENCE [LARGE SCALE GENOMIC DNA]</scope>
    <source>
        <strain evidence="2">cv. G1812</strain>
    </source>
</reference>
<gene>
    <name evidence="2" type="primary">LOC125538614</name>
</gene>
<evidence type="ECO:0000313" key="2">
    <source>
        <dbReference type="EnsemblPlants" id="TuG1812G0100004257.01.T01.cds343592"/>
    </source>
</evidence>
<dbReference type="Gramene" id="TuG1812G0100004257.01.T01">
    <property type="protein sequence ID" value="TuG1812G0100004257.01.T01.cds343592"/>
    <property type="gene ID" value="TuG1812G0100004257.01"/>
</dbReference>
<evidence type="ECO:0000313" key="3">
    <source>
        <dbReference type="Proteomes" id="UP000015106"/>
    </source>
</evidence>
<evidence type="ECO:0000256" key="1">
    <source>
        <dbReference type="SAM" id="MobiDB-lite"/>
    </source>
</evidence>
<sequence>MKHACHVTTSVATTTQYTACDPFQWATSSLKPRETASPTAASTEAIACITACTSTARMNPPETASRYTSSMTGRYAEKSPAAQSVTM</sequence>
<reference evidence="3" key="1">
    <citation type="journal article" date="2013" name="Nature">
        <title>Draft genome of the wheat A-genome progenitor Triticum urartu.</title>
        <authorList>
            <person name="Ling H.Q."/>
            <person name="Zhao S."/>
            <person name="Liu D."/>
            <person name="Wang J."/>
            <person name="Sun H."/>
            <person name="Zhang C."/>
            <person name="Fan H."/>
            <person name="Li D."/>
            <person name="Dong L."/>
            <person name="Tao Y."/>
            <person name="Gao C."/>
            <person name="Wu H."/>
            <person name="Li Y."/>
            <person name="Cui Y."/>
            <person name="Guo X."/>
            <person name="Zheng S."/>
            <person name="Wang B."/>
            <person name="Yu K."/>
            <person name="Liang Q."/>
            <person name="Yang W."/>
            <person name="Lou X."/>
            <person name="Chen J."/>
            <person name="Feng M."/>
            <person name="Jian J."/>
            <person name="Zhang X."/>
            <person name="Luo G."/>
            <person name="Jiang Y."/>
            <person name="Liu J."/>
            <person name="Wang Z."/>
            <person name="Sha Y."/>
            <person name="Zhang B."/>
            <person name="Wu H."/>
            <person name="Tang D."/>
            <person name="Shen Q."/>
            <person name="Xue P."/>
            <person name="Zou S."/>
            <person name="Wang X."/>
            <person name="Liu X."/>
            <person name="Wang F."/>
            <person name="Yang Y."/>
            <person name="An X."/>
            <person name="Dong Z."/>
            <person name="Zhang K."/>
            <person name="Zhang X."/>
            <person name="Luo M.C."/>
            <person name="Dvorak J."/>
            <person name="Tong Y."/>
            <person name="Wang J."/>
            <person name="Yang H."/>
            <person name="Li Z."/>
            <person name="Wang D."/>
            <person name="Zhang A."/>
            <person name="Wang J."/>
        </authorList>
    </citation>
    <scope>NUCLEOTIDE SEQUENCE</scope>
    <source>
        <strain evidence="3">cv. G1812</strain>
    </source>
</reference>
<accession>A0A8R7P3N4</accession>
<dbReference type="EnsemblPlants" id="TuG1812G0100004257.01.T01">
    <property type="protein sequence ID" value="TuG1812G0100004257.01.T01.cds343592"/>
    <property type="gene ID" value="TuG1812G0100004257.01"/>
</dbReference>
<proteinExistence type="predicted"/>
<protein>
    <submittedName>
        <fullName evidence="2">Uncharacterized protein</fullName>
    </submittedName>
</protein>
<organism evidence="2 3">
    <name type="scientific">Triticum urartu</name>
    <name type="common">Red wild einkorn</name>
    <name type="synonym">Crithodium urartu</name>
    <dbReference type="NCBI Taxonomy" id="4572"/>
    <lineage>
        <taxon>Eukaryota</taxon>
        <taxon>Viridiplantae</taxon>
        <taxon>Streptophyta</taxon>
        <taxon>Embryophyta</taxon>
        <taxon>Tracheophyta</taxon>
        <taxon>Spermatophyta</taxon>
        <taxon>Magnoliopsida</taxon>
        <taxon>Liliopsida</taxon>
        <taxon>Poales</taxon>
        <taxon>Poaceae</taxon>
        <taxon>BOP clade</taxon>
        <taxon>Pooideae</taxon>
        <taxon>Triticodae</taxon>
        <taxon>Triticeae</taxon>
        <taxon>Triticinae</taxon>
        <taxon>Triticum</taxon>
    </lineage>
</organism>
<feature type="region of interest" description="Disordered" evidence="1">
    <location>
        <begin position="59"/>
        <end position="87"/>
    </location>
</feature>
<name>A0A8R7P3N4_TRIUA</name>
<dbReference type="AlphaFoldDB" id="A0A8R7P3N4"/>
<dbReference type="Proteomes" id="UP000015106">
    <property type="component" value="Chromosome 1"/>
</dbReference>
<reference evidence="2" key="3">
    <citation type="submission" date="2022-06" db="UniProtKB">
        <authorList>
            <consortium name="EnsemblPlants"/>
        </authorList>
    </citation>
    <scope>IDENTIFICATION</scope>
</reference>
<keyword evidence="3" id="KW-1185">Reference proteome</keyword>